<evidence type="ECO:0000256" key="1">
    <source>
        <dbReference type="ARBA" id="ARBA00010641"/>
    </source>
</evidence>
<sequence>MTAMTATPTPVLLCSPYLVKVMLWIMAGLGMSEDDDQRQLERVANGDRQAIGLLYQRYHKRVFHFVRRYVSDVGAAEDLTNDVFIEVWQKASAYEGRSKVSSWLLGVARYKALSEIRKKKPVHSKSGEILDTLEDDADDPEMVSQKRDKGTAIKRCMRTLSRDHRVVLELIYYHEKSIEEVSEILDIPKNTVKTRTFHARKQLSAEMNAQGLDRGWP</sequence>
<dbReference type="InterPro" id="IPR039425">
    <property type="entry name" value="RNA_pol_sigma-70-like"/>
</dbReference>
<reference evidence="7" key="1">
    <citation type="submission" date="2022-10" db="EMBL/GenBank/DDBJ databases">
        <title>Roseovarius pelagicus sp. nov., isolated from Arctic seawater.</title>
        <authorList>
            <person name="Hong Y.W."/>
            <person name="Hwang C.Y."/>
        </authorList>
    </citation>
    <scope>NUCLEOTIDE SEQUENCE</scope>
    <source>
        <strain evidence="7">HL-MP18</strain>
    </source>
</reference>
<dbReference type="SUPFAM" id="SSF88946">
    <property type="entry name" value="Sigma2 domain of RNA polymerase sigma factors"/>
    <property type="match status" value="1"/>
</dbReference>
<evidence type="ECO:0000259" key="6">
    <source>
        <dbReference type="Pfam" id="PF08281"/>
    </source>
</evidence>
<dbReference type="EMBL" id="CP106738">
    <property type="protein sequence ID" value="UXX82537.1"/>
    <property type="molecule type" value="Genomic_DNA"/>
</dbReference>
<dbReference type="InterPro" id="IPR007627">
    <property type="entry name" value="RNA_pol_sigma70_r2"/>
</dbReference>
<dbReference type="RefSeq" id="WP_263047425.1">
    <property type="nucleotide sequence ID" value="NZ_CP106738.1"/>
</dbReference>
<proteinExistence type="inferred from homology"/>
<dbReference type="CDD" id="cd06171">
    <property type="entry name" value="Sigma70_r4"/>
    <property type="match status" value="1"/>
</dbReference>
<evidence type="ECO:0000256" key="3">
    <source>
        <dbReference type="ARBA" id="ARBA00023082"/>
    </source>
</evidence>
<dbReference type="PANTHER" id="PTHR43133">
    <property type="entry name" value="RNA POLYMERASE ECF-TYPE SIGMA FACTO"/>
    <property type="match status" value="1"/>
</dbReference>
<evidence type="ECO:0000256" key="2">
    <source>
        <dbReference type="ARBA" id="ARBA00023015"/>
    </source>
</evidence>
<keyword evidence="3" id="KW-0731">Sigma factor</keyword>
<dbReference type="InterPro" id="IPR013249">
    <property type="entry name" value="RNA_pol_sigma70_r4_t2"/>
</dbReference>
<dbReference type="Pfam" id="PF08281">
    <property type="entry name" value="Sigma70_r4_2"/>
    <property type="match status" value="1"/>
</dbReference>
<gene>
    <name evidence="7" type="ORF">N7U68_15760</name>
</gene>
<evidence type="ECO:0000256" key="4">
    <source>
        <dbReference type="ARBA" id="ARBA00023163"/>
    </source>
</evidence>
<evidence type="ECO:0000259" key="5">
    <source>
        <dbReference type="Pfam" id="PF04542"/>
    </source>
</evidence>
<keyword evidence="4" id="KW-0804">Transcription</keyword>
<dbReference type="InterPro" id="IPR013324">
    <property type="entry name" value="RNA_pol_sigma_r3/r4-like"/>
</dbReference>
<dbReference type="Gene3D" id="1.10.10.10">
    <property type="entry name" value="Winged helix-like DNA-binding domain superfamily/Winged helix DNA-binding domain"/>
    <property type="match status" value="1"/>
</dbReference>
<dbReference type="InterPro" id="IPR014284">
    <property type="entry name" value="RNA_pol_sigma-70_dom"/>
</dbReference>
<dbReference type="NCBIfam" id="TIGR02937">
    <property type="entry name" value="sigma70-ECF"/>
    <property type="match status" value="1"/>
</dbReference>
<organism evidence="7 8">
    <name type="scientific">Roseovarius pelagicus</name>
    <dbReference type="NCBI Taxonomy" id="2980108"/>
    <lineage>
        <taxon>Bacteria</taxon>
        <taxon>Pseudomonadati</taxon>
        <taxon>Pseudomonadota</taxon>
        <taxon>Alphaproteobacteria</taxon>
        <taxon>Rhodobacterales</taxon>
        <taxon>Roseobacteraceae</taxon>
        <taxon>Roseovarius</taxon>
    </lineage>
</organism>
<dbReference type="SUPFAM" id="SSF88659">
    <property type="entry name" value="Sigma3 and sigma4 domains of RNA polymerase sigma factors"/>
    <property type="match status" value="1"/>
</dbReference>
<dbReference type="Pfam" id="PF04542">
    <property type="entry name" value="Sigma70_r2"/>
    <property type="match status" value="1"/>
</dbReference>
<evidence type="ECO:0000313" key="8">
    <source>
        <dbReference type="Proteomes" id="UP001064087"/>
    </source>
</evidence>
<accession>A0ABY6D8T8</accession>
<feature type="domain" description="RNA polymerase sigma-70 region 2" evidence="5">
    <location>
        <begin position="54"/>
        <end position="120"/>
    </location>
</feature>
<keyword evidence="2" id="KW-0805">Transcription regulation</keyword>
<dbReference type="InterPro" id="IPR036388">
    <property type="entry name" value="WH-like_DNA-bd_sf"/>
</dbReference>
<dbReference type="InterPro" id="IPR013325">
    <property type="entry name" value="RNA_pol_sigma_r2"/>
</dbReference>
<dbReference type="Proteomes" id="UP001064087">
    <property type="component" value="Chromosome"/>
</dbReference>
<dbReference type="Gene3D" id="1.10.1740.10">
    <property type="match status" value="1"/>
</dbReference>
<feature type="domain" description="RNA polymerase sigma factor 70 region 4 type 2" evidence="6">
    <location>
        <begin position="152"/>
        <end position="203"/>
    </location>
</feature>
<dbReference type="PANTHER" id="PTHR43133:SF32">
    <property type="entry name" value="BLR3042 PROTEIN"/>
    <property type="match status" value="1"/>
</dbReference>
<comment type="similarity">
    <text evidence="1">Belongs to the sigma-70 factor family. ECF subfamily.</text>
</comment>
<evidence type="ECO:0000313" key="7">
    <source>
        <dbReference type="EMBL" id="UXX82537.1"/>
    </source>
</evidence>
<protein>
    <submittedName>
        <fullName evidence="7">Sigma-70 family RNA polymerase sigma factor</fullName>
    </submittedName>
</protein>
<name>A0ABY6D8T8_9RHOB</name>
<keyword evidence="8" id="KW-1185">Reference proteome</keyword>